<dbReference type="SMART" id="SM00702">
    <property type="entry name" value="P4Hc"/>
    <property type="match status" value="1"/>
</dbReference>
<accession>A0A2P4ZWZ0</accession>
<dbReference type="Gene3D" id="2.60.120.620">
    <property type="entry name" value="q2cbj1_9rhob like domain"/>
    <property type="match status" value="1"/>
</dbReference>
<evidence type="ECO:0000256" key="3">
    <source>
        <dbReference type="ARBA" id="ARBA00022964"/>
    </source>
</evidence>
<feature type="domain" description="Fe2OG dioxygenase" evidence="7">
    <location>
        <begin position="145"/>
        <end position="277"/>
    </location>
</feature>
<keyword evidence="2" id="KW-0479">Metal-binding</keyword>
<reference evidence="8 9" key="1">
    <citation type="journal article" date="2016" name="Genome Announc.">
        <title>Draft Whole-Genome Sequence of Trichoderma gamsii T6085, a Promising Biocontrol Agent of Fusarium Head Blight on Wheat.</title>
        <authorList>
            <person name="Baroncelli R."/>
            <person name="Zapparata A."/>
            <person name="Piaggeschi G."/>
            <person name="Sarrocco S."/>
            <person name="Vannacci G."/>
        </authorList>
    </citation>
    <scope>NUCLEOTIDE SEQUENCE [LARGE SCALE GENOMIC DNA]</scope>
    <source>
        <strain evidence="8 9">T6085</strain>
    </source>
</reference>
<dbReference type="InterPro" id="IPR044862">
    <property type="entry name" value="Pro_4_hyd_alph_FE2OG_OXY"/>
</dbReference>
<dbReference type="GeneID" id="29980253"/>
<keyword evidence="4" id="KW-0560">Oxidoreductase</keyword>
<dbReference type="Proteomes" id="UP000054821">
    <property type="component" value="Unassembled WGS sequence"/>
</dbReference>
<dbReference type="Pfam" id="PF13640">
    <property type="entry name" value="2OG-FeII_Oxy_3"/>
    <property type="match status" value="1"/>
</dbReference>
<dbReference type="AlphaFoldDB" id="A0A2P4ZWZ0"/>
<evidence type="ECO:0000313" key="9">
    <source>
        <dbReference type="Proteomes" id="UP000054821"/>
    </source>
</evidence>
<keyword evidence="3" id="KW-0223">Dioxygenase</keyword>
<comment type="caution">
    <text evidence="8">The sequence shown here is derived from an EMBL/GenBank/DDBJ whole genome shotgun (WGS) entry which is preliminary data.</text>
</comment>
<proteinExistence type="predicted"/>
<keyword evidence="5" id="KW-0408">Iron</keyword>
<gene>
    <name evidence="8" type="ORF">TGAM01_v201930</name>
</gene>
<dbReference type="PROSITE" id="PS51471">
    <property type="entry name" value="FE2OG_OXY"/>
    <property type="match status" value="1"/>
</dbReference>
<evidence type="ECO:0000256" key="1">
    <source>
        <dbReference type="ARBA" id="ARBA00001961"/>
    </source>
</evidence>
<organism evidence="8 9">
    <name type="scientific">Trichoderma gamsii</name>
    <dbReference type="NCBI Taxonomy" id="398673"/>
    <lineage>
        <taxon>Eukaryota</taxon>
        <taxon>Fungi</taxon>
        <taxon>Dikarya</taxon>
        <taxon>Ascomycota</taxon>
        <taxon>Pezizomycotina</taxon>
        <taxon>Sordariomycetes</taxon>
        <taxon>Hypocreomycetidae</taxon>
        <taxon>Hypocreales</taxon>
        <taxon>Hypocreaceae</taxon>
        <taxon>Trichoderma</taxon>
    </lineage>
</organism>
<dbReference type="InterPro" id="IPR045054">
    <property type="entry name" value="P4HA-like"/>
</dbReference>
<evidence type="ECO:0000256" key="4">
    <source>
        <dbReference type="ARBA" id="ARBA00023002"/>
    </source>
</evidence>
<feature type="chain" id="PRO_5015144645" description="Fe2OG dioxygenase domain-containing protein" evidence="6">
    <location>
        <begin position="23"/>
        <end position="286"/>
    </location>
</feature>
<comment type="cofactor">
    <cofactor evidence="1">
        <name>L-ascorbate</name>
        <dbReference type="ChEBI" id="CHEBI:38290"/>
    </cofactor>
</comment>
<evidence type="ECO:0000256" key="2">
    <source>
        <dbReference type="ARBA" id="ARBA00022723"/>
    </source>
</evidence>
<dbReference type="PANTHER" id="PTHR10869:SF242">
    <property type="entry name" value="PROLYL 4-HYDROXYLASE ALPHA SUBUNIT DOMAIN-CONTAINING PROTEIN"/>
    <property type="match status" value="1"/>
</dbReference>
<evidence type="ECO:0000259" key="7">
    <source>
        <dbReference type="PROSITE" id="PS51471"/>
    </source>
</evidence>
<protein>
    <recommendedName>
        <fullName evidence="7">Fe2OG dioxygenase domain-containing protein</fullName>
    </recommendedName>
</protein>
<keyword evidence="6" id="KW-0732">Signal</keyword>
<dbReference type="EMBL" id="JPDN02000005">
    <property type="protein sequence ID" value="PON28822.1"/>
    <property type="molecule type" value="Genomic_DNA"/>
</dbReference>
<sequence length="286" mass="32361">MGNSKSPLVFLMSVAVLLLSLARVGRWISSHISLQSSVEAKSALITERYSCRQDYTVEIISFDPWVIYINNFIKEEEINHLLELTKDAWNSSEVFYKPQDHEDATFGVDKNTRNSSSAFVPHEDLVARCLLKRTKQLLGNAQHENVETPQLVRYTGGERFRPHMDTIEPTKATNFHPDYTERPWNRLLSAFVYLNDNCTGGETYFPRLTGVGADADGSKFSRAANRQGLLVKPKRGNAIVWKNLFNNGSVDERLVHASLAIRSGEKVGMNLFTWHYFDSPMVGDAS</sequence>
<keyword evidence="9" id="KW-1185">Reference proteome</keyword>
<evidence type="ECO:0000313" key="8">
    <source>
        <dbReference type="EMBL" id="PON28822.1"/>
    </source>
</evidence>
<evidence type="ECO:0000256" key="6">
    <source>
        <dbReference type="SAM" id="SignalP"/>
    </source>
</evidence>
<dbReference type="GO" id="GO:0005506">
    <property type="term" value="F:iron ion binding"/>
    <property type="evidence" value="ECO:0007669"/>
    <property type="project" value="InterPro"/>
</dbReference>
<dbReference type="STRING" id="398673.A0A2P4ZWZ0"/>
<feature type="signal peptide" evidence="6">
    <location>
        <begin position="1"/>
        <end position="22"/>
    </location>
</feature>
<dbReference type="GO" id="GO:0004656">
    <property type="term" value="F:procollagen-proline 4-dioxygenase activity"/>
    <property type="evidence" value="ECO:0007669"/>
    <property type="project" value="TreeGrafter"/>
</dbReference>
<evidence type="ECO:0000256" key="5">
    <source>
        <dbReference type="ARBA" id="ARBA00023004"/>
    </source>
</evidence>
<dbReference type="InterPro" id="IPR006620">
    <property type="entry name" value="Pro_4_hyd_alph"/>
</dbReference>
<dbReference type="RefSeq" id="XP_018666312.2">
    <property type="nucleotide sequence ID" value="XM_018800170.2"/>
</dbReference>
<dbReference type="PANTHER" id="PTHR10869">
    <property type="entry name" value="PROLYL 4-HYDROXYLASE ALPHA SUBUNIT"/>
    <property type="match status" value="1"/>
</dbReference>
<dbReference type="GO" id="GO:0005783">
    <property type="term" value="C:endoplasmic reticulum"/>
    <property type="evidence" value="ECO:0007669"/>
    <property type="project" value="TreeGrafter"/>
</dbReference>
<dbReference type="GO" id="GO:0031418">
    <property type="term" value="F:L-ascorbic acid binding"/>
    <property type="evidence" value="ECO:0007669"/>
    <property type="project" value="InterPro"/>
</dbReference>
<dbReference type="InterPro" id="IPR005123">
    <property type="entry name" value="Oxoglu/Fe-dep_dioxygenase_dom"/>
</dbReference>
<name>A0A2P4ZWZ0_9HYPO</name>